<dbReference type="Proteomes" id="UP000010467">
    <property type="component" value="Chromosome"/>
</dbReference>
<dbReference type="OrthoDB" id="62735at2"/>
<dbReference type="HOGENOM" id="CLU_1110004_0_0_0"/>
<organism evidence="1 2">
    <name type="scientific">Deinococcus peraridilitoris (strain DSM 19664 / LMG 22246 / CIP 109416 / KR-200)</name>
    <dbReference type="NCBI Taxonomy" id="937777"/>
    <lineage>
        <taxon>Bacteria</taxon>
        <taxon>Thermotogati</taxon>
        <taxon>Deinococcota</taxon>
        <taxon>Deinococci</taxon>
        <taxon>Deinococcales</taxon>
        <taxon>Deinococcaceae</taxon>
        <taxon>Deinococcus</taxon>
    </lineage>
</organism>
<dbReference type="PATRIC" id="fig|937777.3.peg.1957"/>
<keyword evidence="2" id="KW-1185">Reference proteome</keyword>
<accession>L0A0T2</accession>
<proteinExistence type="predicted"/>
<gene>
    <name evidence="1" type="ordered locus">Deipe_1953</name>
</gene>
<protein>
    <submittedName>
        <fullName evidence="1">Uncharacterized protein</fullName>
    </submittedName>
</protein>
<evidence type="ECO:0000313" key="1">
    <source>
        <dbReference type="EMBL" id="AFZ67456.1"/>
    </source>
</evidence>
<sequence length="250" mass="27463">MTLEPHATVRKARKLLNLYRNSSGGEQAKTRAVLRELLEKHGLTLADLEPHLPRSTDVTGAEAHRAADTHLLALSVDDEETVSAALAALVDEPDLSEDERRLILSRLSISKLVEALAPGWLHALADDEVEETHLLQAARSISEETVLAVGGMSIKDTVQGVVTREARRLARPERVLRAQDPLHAVYLAELCRLLARIPARVVQENAQWTVRAHISAHELGQVRALTDREALSRALERAAREAAQAAFGPR</sequence>
<dbReference type="KEGG" id="dpd:Deipe_1953"/>
<dbReference type="EMBL" id="CP003382">
    <property type="protein sequence ID" value="AFZ67456.1"/>
    <property type="molecule type" value="Genomic_DNA"/>
</dbReference>
<dbReference type="RefSeq" id="WP_015235761.1">
    <property type="nucleotide sequence ID" value="NC_019793.1"/>
</dbReference>
<dbReference type="AlphaFoldDB" id="L0A0T2"/>
<evidence type="ECO:0000313" key="2">
    <source>
        <dbReference type="Proteomes" id="UP000010467"/>
    </source>
</evidence>
<reference evidence="2" key="1">
    <citation type="submission" date="2012-03" db="EMBL/GenBank/DDBJ databases">
        <title>Complete sequence of chromosome of Deinococcus peraridilitoris DSM 19664.</title>
        <authorList>
            <person name="Lucas S."/>
            <person name="Copeland A."/>
            <person name="Lapidus A."/>
            <person name="Glavina del Rio T."/>
            <person name="Dalin E."/>
            <person name="Tice H."/>
            <person name="Bruce D."/>
            <person name="Goodwin L."/>
            <person name="Pitluck S."/>
            <person name="Peters L."/>
            <person name="Mikhailova N."/>
            <person name="Lu M."/>
            <person name="Kyrpides N."/>
            <person name="Mavromatis K."/>
            <person name="Ivanova N."/>
            <person name="Brettin T."/>
            <person name="Detter J.C."/>
            <person name="Han C."/>
            <person name="Larimer F."/>
            <person name="Land M."/>
            <person name="Hauser L."/>
            <person name="Markowitz V."/>
            <person name="Cheng J.-F."/>
            <person name="Hugenholtz P."/>
            <person name="Woyke T."/>
            <person name="Wu D."/>
            <person name="Pukall R."/>
            <person name="Steenblock K."/>
            <person name="Brambilla E."/>
            <person name="Klenk H.-P."/>
            <person name="Eisen J.A."/>
        </authorList>
    </citation>
    <scope>NUCLEOTIDE SEQUENCE [LARGE SCALE GENOMIC DNA]</scope>
    <source>
        <strain evidence="2">DSM 19664 / LMG 22246 / CIP 109416 / KR-200</strain>
    </source>
</reference>
<name>L0A0T2_DEIPD</name>